<evidence type="ECO:0000256" key="2">
    <source>
        <dbReference type="SAM" id="Phobius"/>
    </source>
</evidence>
<feature type="transmembrane region" description="Helical" evidence="2">
    <location>
        <begin position="124"/>
        <end position="147"/>
    </location>
</feature>
<feature type="transmembrane region" description="Helical" evidence="2">
    <location>
        <begin position="475"/>
        <end position="498"/>
    </location>
</feature>
<feature type="compositionally biased region" description="Basic and acidic residues" evidence="1">
    <location>
        <begin position="541"/>
        <end position="554"/>
    </location>
</feature>
<reference evidence="4" key="1">
    <citation type="submission" date="2017-08" db="EMBL/GenBank/DDBJ databases">
        <title>Direct submision.</title>
        <authorList>
            <person name="Kim S.-J."/>
            <person name="Rhee S.-K."/>
        </authorList>
    </citation>
    <scope>NUCLEOTIDE SEQUENCE [LARGE SCALE GENOMIC DNA]</scope>
    <source>
        <strain evidence="4">GI5</strain>
    </source>
</reference>
<dbReference type="OrthoDB" id="1551493at2"/>
<keyword evidence="2" id="KW-1133">Transmembrane helix</keyword>
<name>A0A2K9LKX9_9GAMM</name>
<feature type="transmembrane region" description="Helical" evidence="2">
    <location>
        <begin position="435"/>
        <end position="454"/>
    </location>
</feature>
<feature type="transmembrane region" description="Helical" evidence="2">
    <location>
        <begin position="6"/>
        <end position="28"/>
    </location>
</feature>
<keyword evidence="4" id="KW-1185">Reference proteome</keyword>
<evidence type="ECO:0000256" key="1">
    <source>
        <dbReference type="SAM" id="MobiDB-lite"/>
    </source>
</evidence>
<dbReference type="AlphaFoldDB" id="A0A2K9LKX9"/>
<feature type="transmembrane region" description="Helical" evidence="2">
    <location>
        <begin position="504"/>
        <end position="520"/>
    </location>
</feature>
<proteinExistence type="predicted"/>
<dbReference type="KEGG" id="kak:Kalk_10975"/>
<evidence type="ECO:0000313" key="4">
    <source>
        <dbReference type="Proteomes" id="UP000235116"/>
    </source>
</evidence>
<organism evidence="3 4">
    <name type="scientific">Ketobacter alkanivorans</name>
    <dbReference type="NCBI Taxonomy" id="1917421"/>
    <lineage>
        <taxon>Bacteria</taxon>
        <taxon>Pseudomonadati</taxon>
        <taxon>Pseudomonadota</taxon>
        <taxon>Gammaproteobacteria</taxon>
        <taxon>Pseudomonadales</taxon>
        <taxon>Ketobacteraceae</taxon>
        <taxon>Ketobacter</taxon>
    </lineage>
</organism>
<protein>
    <submittedName>
        <fullName evidence="3">Uncharacterized protein</fullName>
    </submittedName>
</protein>
<dbReference type="EMBL" id="CP022684">
    <property type="protein sequence ID" value="AUM12913.1"/>
    <property type="molecule type" value="Genomic_DNA"/>
</dbReference>
<evidence type="ECO:0000313" key="3">
    <source>
        <dbReference type="EMBL" id="AUM12913.1"/>
    </source>
</evidence>
<sequence>MTSLLGICIFLGLSILCLVFLYVFLMLLRGCFHIFIPKSWGDGIKGRPFVLSLGITAVLFSDTTNQVIRGASNIFLESMRAFGDSVSRTLSLLMIDPTALDDVEVLRQDFTGVYSTVINQSLGLIYSVSFPALLAAFAVFVLLANALSAQANGGDSSQLVRVINWYKALDPMRRSRLTLGMAVLLGAYLSIAAVLSIPWLYDIDEPNPQEEGLLRVRLDSTAMPKDDWEEQWNKDLFEPEFLQPITQALDAVAVGKQSNTAATAELAAATTTQQVGADITLVTQDYVKNVKQRISSLESNWTSLKDEASKRRKRTLESAISAYKSYRDKNLSDRERQKFQDDLVNWYSNQVQNIDKRMSYFLSGVRWEKAELRRWAVEAGNSLRRGNSPRSPYIDEDYDVGDAMLDYSEPPSPRNPSNIGIFGISAQWLIDTRSYTIALLFGMIGFGLVGSAVSRSLSPLQKDASIVSSRGTFDVMLVGVSASIIIFLASQGGLAIFASGETQPNGYILFLAALLGAAYGDRVWEAARERFFEQLKGQDSTPRDKADSSKKADDSPEAQG</sequence>
<feature type="transmembrane region" description="Helical" evidence="2">
    <location>
        <begin position="177"/>
        <end position="201"/>
    </location>
</feature>
<keyword evidence="2" id="KW-0812">Transmembrane</keyword>
<dbReference type="Proteomes" id="UP000235116">
    <property type="component" value="Chromosome"/>
</dbReference>
<keyword evidence="2" id="KW-0472">Membrane</keyword>
<dbReference type="RefSeq" id="WP_101894294.1">
    <property type="nucleotide sequence ID" value="NZ_CP022684.1"/>
</dbReference>
<accession>A0A2K9LKX9</accession>
<gene>
    <name evidence="3" type="ORF">Kalk_10975</name>
</gene>
<feature type="region of interest" description="Disordered" evidence="1">
    <location>
        <begin position="535"/>
        <end position="560"/>
    </location>
</feature>